<dbReference type="EMBL" id="CM037617">
    <property type="protein sequence ID" value="KAH8005529.1"/>
    <property type="molecule type" value="Genomic_DNA"/>
</dbReference>
<reference evidence="1" key="1">
    <citation type="submission" date="2021-08" db="EMBL/GenBank/DDBJ databases">
        <title>The first chromosome-level gecko genome reveals the dynamic sex chromosomes of Neotropical dwarf geckos (Sphaerodactylidae: Sphaerodactylus).</title>
        <authorList>
            <person name="Pinto B.J."/>
            <person name="Keating S.E."/>
            <person name="Gamble T."/>
        </authorList>
    </citation>
    <scope>NUCLEOTIDE SEQUENCE</scope>
    <source>
        <strain evidence="1">TG3544</strain>
    </source>
</reference>
<dbReference type="Proteomes" id="UP000827872">
    <property type="component" value="Linkage Group LG04"/>
</dbReference>
<keyword evidence="2" id="KW-1185">Reference proteome</keyword>
<evidence type="ECO:0000313" key="1">
    <source>
        <dbReference type="EMBL" id="KAH8005529.1"/>
    </source>
</evidence>
<evidence type="ECO:0000313" key="2">
    <source>
        <dbReference type="Proteomes" id="UP000827872"/>
    </source>
</evidence>
<sequence length="111" mass="11902">MADSGRHESKKVKKCKEGGKHLATGRISGVAPARWGRDALGTRHSKGMDRAWTGCGEGMEGWGSATVPCSVPGKNEVSPACYICTRVPSIQNFAKKIASSAMFEQFEVRGM</sequence>
<proteinExistence type="predicted"/>
<accession>A0ACB8FKE7</accession>
<comment type="caution">
    <text evidence="1">The sequence shown here is derived from an EMBL/GenBank/DDBJ whole genome shotgun (WGS) entry which is preliminary data.</text>
</comment>
<protein>
    <submittedName>
        <fullName evidence="1">Uncharacterized protein</fullName>
    </submittedName>
</protein>
<gene>
    <name evidence="1" type="ORF">K3G42_029992</name>
</gene>
<organism evidence="1 2">
    <name type="scientific">Sphaerodactylus townsendi</name>
    <dbReference type="NCBI Taxonomy" id="933632"/>
    <lineage>
        <taxon>Eukaryota</taxon>
        <taxon>Metazoa</taxon>
        <taxon>Chordata</taxon>
        <taxon>Craniata</taxon>
        <taxon>Vertebrata</taxon>
        <taxon>Euteleostomi</taxon>
        <taxon>Lepidosauria</taxon>
        <taxon>Squamata</taxon>
        <taxon>Bifurcata</taxon>
        <taxon>Gekkota</taxon>
        <taxon>Sphaerodactylidae</taxon>
        <taxon>Sphaerodactylus</taxon>
    </lineage>
</organism>
<name>A0ACB8FKE7_9SAUR</name>